<dbReference type="AlphaFoldDB" id="A0A1F4UDX5"/>
<evidence type="ECO:0000313" key="2">
    <source>
        <dbReference type="Proteomes" id="UP000177025"/>
    </source>
</evidence>
<dbReference type="Proteomes" id="UP000177025">
    <property type="component" value="Unassembled WGS sequence"/>
</dbReference>
<protein>
    <recommendedName>
        <fullName evidence="3">PFL domain-containing protein</fullName>
    </recommendedName>
</protein>
<organism evidence="1 2">
    <name type="scientific">candidate division WOR-3 bacterium RBG_13_43_14</name>
    <dbReference type="NCBI Taxonomy" id="1802590"/>
    <lineage>
        <taxon>Bacteria</taxon>
        <taxon>Bacteria division WOR-3</taxon>
    </lineage>
</organism>
<evidence type="ECO:0000313" key="1">
    <source>
        <dbReference type="EMBL" id="OGC43155.1"/>
    </source>
</evidence>
<name>A0A1F4UDX5_UNCW3</name>
<accession>A0A1F4UDX5</accession>
<comment type="caution">
    <text evidence="1">The sequence shown here is derived from an EMBL/GenBank/DDBJ whole genome shotgun (WGS) entry which is preliminary data.</text>
</comment>
<sequence length="69" mass="8155">MAEKKNQEEILKGMDDAAKLAHDEFTNMPEDIRKQAAAWMRKWYLKAGYRRLGRILVSFAKEVERREAD</sequence>
<gene>
    <name evidence="1" type="ORF">A2Y85_07210</name>
</gene>
<reference evidence="1 2" key="1">
    <citation type="journal article" date="2016" name="Nat. Commun.">
        <title>Thousands of microbial genomes shed light on interconnected biogeochemical processes in an aquifer system.</title>
        <authorList>
            <person name="Anantharaman K."/>
            <person name="Brown C.T."/>
            <person name="Hug L.A."/>
            <person name="Sharon I."/>
            <person name="Castelle C.J."/>
            <person name="Probst A.J."/>
            <person name="Thomas B.C."/>
            <person name="Singh A."/>
            <person name="Wilkins M.J."/>
            <person name="Karaoz U."/>
            <person name="Brodie E.L."/>
            <person name="Williams K.H."/>
            <person name="Hubbard S.S."/>
            <person name="Banfield J.F."/>
        </authorList>
    </citation>
    <scope>NUCLEOTIDE SEQUENCE [LARGE SCALE GENOMIC DNA]</scope>
</reference>
<dbReference type="EMBL" id="MEUM01000034">
    <property type="protein sequence ID" value="OGC43155.1"/>
    <property type="molecule type" value="Genomic_DNA"/>
</dbReference>
<proteinExistence type="predicted"/>
<evidence type="ECO:0008006" key="3">
    <source>
        <dbReference type="Google" id="ProtNLM"/>
    </source>
</evidence>